<gene>
    <name evidence="2" type="ORF">HGI39_22135</name>
</gene>
<comment type="caution">
    <text evidence="2">The sequence shown here is derived from an EMBL/GenBank/DDBJ whole genome shotgun (WGS) entry which is preliminary data.</text>
</comment>
<feature type="non-terminal residue" evidence="2">
    <location>
        <position position="196"/>
    </location>
</feature>
<organism evidence="2 3">
    <name type="scientific">Clostridium beijerinckii</name>
    <name type="common">Clostridium MP</name>
    <dbReference type="NCBI Taxonomy" id="1520"/>
    <lineage>
        <taxon>Bacteria</taxon>
        <taxon>Bacillati</taxon>
        <taxon>Bacillota</taxon>
        <taxon>Clostridia</taxon>
        <taxon>Eubacteriales</taxon>
        <taxon>Clostridiaceae</taxon>
        <taxon>Clostridium</taxon>
    </lineage>
</organism>
<proteinExistence type="predicted"/>
<dbReference type="AlphaFoldDB" id="A0AAW3WF39"/>
<accession>A0AAW3WF39</accession>
<protein>
    <submittedName>
        <fullName evidence="2">Uncharacterized protein</fullName>
    </submittedName>
</protein>
<reference evidence="2" key="1">
    <citation type="submission" date="2020-04" db="EMBL/GenBank/DDBJ databases">
        <authorList>
            <person name="Brown S."/>
        </authorList>
    </citation>
    <scope>NUCLEOTIDE SEQUENCE</scope>
    <source>
        <strain evidence="2">DJ015</strain>
    </source>
</reference>
<keyword evidence="1" id="KW-0732">Signal</keyword>
<name>A0AAW3WF39_CLOBE</name>
<evidence type="ECO:0000313" key="2">
    <source>
        <dbReference type="EMBL" id="MBC2477351.1"/>
    </source>
</evidence>
<dbReference type="EMBL" id="JABAGV010000088">
    <property type="protein sequence ID" value="MBC2477351.1"/>
    <property type="molecule type" value="Genomic_DNA"/>
</dbReference>
<sequence length="196" mass="20914">MKNKSIKSKVMTGVILASMVISASTGVFAADSLNVSNNKSAVQHQGRENGFQTKLDSLVAAGSITSDQETAIKEALMPQGGFKNGEHKDFFKTKLSDLVTAGTITADEQTAIETALENTKGNFKTVLDNLVTNGTLTSDKETAIENALKPEAKNGRHKDFFKIKLSDLVTAGTITADEQTAIETALENTKGNFKTV</sequence>
<feature type="chain" id="PRO_5043565563" evidence="1">
    <location>
        <begin position="30"/>
        <end position="196"/>
    </location>
</feature>
<evidence type="ECO:0000256" key="1">
    <source>
        <dbReference type="SAM" id="SignalP"/>
    </source>
</evidence>
<evidence type="ECO:0000313" key="3">
    <source>
        <dbReference type="Proteomes" id="UP001194098"/>
    </source>
</evidence>
<reference evidence="2" key="2">
    <citation type="journal article" date="2022" name="Nat. Biotechnol.">
        <title>Carbon-negative production of acetone and isopropanol by gas fermentation at industrial pilot scale.</title>
        <authorList>
            <person name="Liew F.E."/>
            <person name="Nogle R."/>
            <person name="Abdalla T."/>
            <person name="Rasor B.J."/>
            <person name="Canter C."/>
            <person name="Jensen R.O."/>
            <person name="Wang L."/>
            <person name="Strutz J."/>
            <person name="Chirania P."/>
            <person name="De Tissera S."/>
            <person name="Mueller A.P."/>
            <person name="Ruan Z."/>
            <person name="Gao A."/>
            <person name="Tran L."/>
            <person name="Engle N.L."/>
            <person name="Bromley J.C."/>
            <person name="Daniell J."/>
            <person name="Conrado R."/>
            <person name="Tschaplinski T.J."/>
            <person name="Giannone R.J."/>
            <person name="Hettich R.L."/>
            <person name="Karim A.S."/>
            <person name="Simpson S.D."/>
            <person name="Brown S.D."/>
            <person name="Leang C."/>
            <person name="Jewett M.C."/>
            <person name="Kopke M."/>
        </authorList>
    </citation>
    <scope>NUCLEOTIDE SEQUENCE</scope>
    <source>
        <strain evidence="2">DJ015</strain>
    </source>
</reference>
<feature type="signal peptide" evidence="1">
    <location>
        <begin position="1"/>
        <end position="29"/>
    </location>
</feature>
<dbReference type="Proteomes" id="UP001194098">
    <property type="component" value="Unassembled WGS sequence"/>
</dbReference>